<keyword evidence="2" id="KW-1185">Reference proteome</keyword>
<name>A0A5A7PR66_STRAF</name>
<accession>A0A5A7PR66</accession>
<evidence type="ECO:0000313" key="2">
    <source>
        <dbReference type="Proteomes" id="UP000325081"/>
    </source>
</evidence>
<organism evidence="1 2">
    <name type="scientific">Striga asiatica</name>
    <name type="common">Asiatic witchweed</name>
    <name type="synonym">Buchnera asiatica</name>
    <dbReference type="NCBI Taxonomy" id="4170"/>
    <lineage>
        <taxon>Eukaryota</taxon>
        <taxon>Viridiplantae</taxon>
        <taxon>Streptophyta</taxon>
        <taxon>Embryophyta</taxon>
        <taxon>Tracheophyta</taxon>
        <taxon>Spermatophyta</taxon>
        <taxon>Magnoliopsida</taxon>
        <taxon>eudicotyledons</taxon>
        <taxon>Gunneridae</taxon>
        <taxon>Pentapetalae</taxon>
        <taxon>asterids</taxon>
        <taxon>lamiids</taxon>
        <taxon>Lamiales</taxon>
        <taxon>Orobanchaceae</taxon>
        <taxon>Buchnereae</taxon>
        <taxon>Striga</taxon>
    </lineage>
</organism>
<dbReference type="Proteomes" id="UP000325081">
    <property type="component" value="Unassembled WGS sequence"/>
</dbReference>
<proteinExistence type="predicted"/>
<protein>
    <submittedName>
        <fullName evidence="1">Strictosidine synthase-like 2</fullName>
    </submittedName>
</protein>
<comment type="caution">
    <text evidence="1">The sequence shown here is derived from an EMBL/GenBank/DDBJ whole genome shotgun (WGS) entry which is preliminary data.</text>
</comment>
<dbReference type="EMBL" id="BKCP01004961">
    <property type="protein sequence ID" value="GER35269.1"/>
    <property type="molecule type" value="Genomic_DNA"/>
</dbReference>
<reference evidence="2" key="1">
    <citation type="journal article" date="2019" name="Curr. Biol.">
        <title>Genome Sequence of Striga asiatica Provides Insight into the Evolution of Plant Parasitism.</title>
        <authorList>
            <person name="Yoshida S."/>
            <person name="Kim S."/>
            <person name="Wafula E.K."/>
            <person name="Tanskanen J."/>
            <person name="Kim Y.M."/>
            <person name="Honaas L."/>
            <person name="Yang Z."/>
            <person name="Spallek T."/>
            <person name="Conn C.E."/>
            <person name="Ichihashi Y."/>
            <person name="Cheong K."/>
            <person name="Cui S."/>
            <person name="Der J.P."/>
            <person name="Gundlach H."/>
            <person name="Jiao Y."/>
            <person name="Hori C."/>
            <person name="Ishida J.K."/>
            <person name="Kasahara H."/>
            <person name="Kiba T."/>
            <person name="Kim M.S."/>
            <person name="Koo N."/>
            <person name="Laohavisit A."/>
            <person name="Lee Y.H."/>
            <person name="Lumba S."/>
            <person name="McCourt P."/>
            <person name="Mortimer J.C."/>
            <person name="Mutuku J.M."/>
            <person name="Nomura T."/>
            <person name="Sasaki-Sekimoto Y."/>
            <person name="Seto Y."/>
            <person name="Wang Y."/>
            <person name="Wakatake T."/>
            <person name="Sakakibara H."/>
            <person name="Demura T."/>
            <person name="Yamaguchi S."/>
            <person name="Yoneyama K."/>
            <person name="Manabe R.I."/>
            <person name="Nelson D.C."/>
            <person name="Schulman A.H."/>
            <person name="Timko M.P."/>
            <person name="dePamphilis C.W."/>
            <person name="Choi D."/>
            <person name="Shirasu K."/>
        </authorList>
    </citation>
    <scope>NUCLEOTIDE SEQUENCE [LARGE SCALE GENOMIC DNA]</scope>
    <source>
        <strain evidence="2">cv. UVA1</strain>
    </source>
</reference>
<dbReference type="AlphaFoldDB" id="A0A5A7PR66"/>
<gene>
    <name evidence="1" type="ORF">STAS_11533</name>
</gene>
<evidence type="ECO:0000313" key="1">
    <source>
        <dbReference type="EMBL" id="GER35269.1"/>
    </source>
</evidence>
<sequence>MTLPMPKLPPLVPEESRSSFLPFLTHVALEKEDFLFPPPRAEAEVLFCLCSLIVKAQSKICSESVVKSEGPVEDLLRRGDRFLLRKKNEDDCLKKYFCRFAQTFINYTSKKGIKFPPYLVTEIPLELRKSIGLPTRAMNTPRSPTSSSWSESAARALKQRKFAVVSHIAIAAAVRTPVEASTAIFPADKSDSISPDIDLLKFVKWLIGW</sequence>